<evidence type="ECO:0000313" key="2">
    <source>
        <dbReference type="Ensembl" id="ENSMFAP00000006039.2"/>
    </source>
</evidence>
<sequence length="314" mass="34881">MEGKEDKHQQHKIEDAAIAYVTENEEIKQKKPGKSMQHSKPHVGRGRIYYAKFINTNARTYNEPVPYIDPKKGPEIQGDWWSHGKALEPVFLPPYDSKSTQRSDFQKPACPLVLPVKHSKMQKPSCGIVPLASPGASAELQNNFIEYISFIHQYDARKTPNEPLRGKRHGAFVHREIKPGSRPTVPKGTEVVLNAPGSRSSEQSEKTEKGSSAESRMISPGVPLLLPSESNLHPSIISLLRPNTLSPPQKLWVTADSKKTQLLGMASVTSTYVLGLQEPSVMVKQWKSPKKSDETLRKGAKTIIVVLCHSAGRE</sequence>
<name>A0A2K5U165_MACFA</name>
<proteinExistence type="predicted"/>
<reference evidence="2" key="2">
    <citation type="submission" date="2025-08" db="UniProtKB">
        <authorList>
            <consortium name="Ensembl"/>
        </authorList>
    </citation>
    <scope>IDENTIFICATION</scope>
</reference>
<gene>
    <name evidence="2" type="primary">CIMIP6</name>
</gene>
<dbReference type="PANTHER" id="PTHR35087">
    <property type="entry name" value="SIMILAR TO HYPOTHETICAL PROTEIN FLJ40298"/>
    <property type="match status" value="1"/>
</dbReference>
<dbReference type="VEuPathDB" id="HostDB:ENSMFAG00000002665"/>
<dbReference type="GeneTree" id="ENSGT00390000005045"/>
<dbReference type="Bgee" id="ENSMFAG00000002665">
    <property type="expression patterns" value="Expressed in heart and 1 other cell type or tissue"/>
</dbReference>
<organism evidence="2 3">
    <name type="scientific">Macaca fascicularis</name>
    <name type="common">Crab-eating macaque</name>
    <name type="synonym">Cynomolgus monkey</name>
    <dbReference type="NCBI Taxonomy" id="9541"/>
    <lineage>
        <taxon>Eukaryota</taxon>
        <taxon>Metazoa</taxon>
        <taxon>Chordata</taxon>
        <taxon>Craniata</taxon>
        <taxon>Vertebrata</taxon>
        <taxon>Euteleostomi</taxon>
        <taxon>Mammalia</taxon>
        <taxon>Eutheria</taxon>
        <taxon>Euarchontoglires</taxon>
        <taxon>Primates</taxon>
        <taxon>Haplorrhini</taxon>
        <taxon>Catarrhini</taxon>
        <taxon>Cercopithecidae</taxon>
        <taxon>Cercopithecinae</taxon>
        <taxon>Macaca</taxon>
    </lineage>
</organism>
<protein>
    <submittedName>
        <fullName evidence="2">Ciliary microtubule inner protein 6</fullName>
    </submittedName>
</protein>
<evidence type="ECO:0000256" key="1">
    <source>
        <dbReference type="SAM" id="MobiDB-lite"/>
    </source>
</evidence>
<dbReference type="Pfam" id="PF15667">
    <property type="entry name" value="CMIP6"/>
    <property type="match status" value="1"/>
</dbReference>
<dbReference type="AlphaFoldDB" id="A0A2K5U165"/>
<dbReference type="Ensembl" id="ENSMFAT00000024719.2">
    <property type="protein sequence ID" value="ENSMFAP00000006039.2"/>
    <property type="gene ID" value="ENSMFAG00000002665.2"/>
</dbReference>
<reference evidence="2 3" key="1">
    <citation type="submission" date="2013-03" db="EMBL/GenBank/DDBJ databases">
        <authorList>
            <person name="Warren W."/>
            <person name="Wilson R.K."/>
        </authorList>
    </citation>
    <scope>NUCLEOTIDE SEQUENCE</scope>
</reference>
<dbReference type="InterPro" id="IPR031365">
    <property type="entry name" value="CMIP6"/>
</dbReference>
<feature type="region of interest" description="Disordered" evidence="1">
    <location>
        <begin position="178"/>
        <end position="219"/>
    </location>
</feature>
<accession>A0A2K5U165</accession>
<keyword evidence="3" id="KW-1185">Reference proteome</keyword>
<dbReference type="PANTHER" id="PTHR35087:SF1">
    <property type="entry name" value="RIKEN CDNA 4930505A04 GENE"/>
    <property type="match status" value="1"/>
</dbReference>
<feature type="compositionally biased region" description="Basic and acidic residues" evidence="1">
    <location>
        <begin position="202"/>
        <end position="211"/>
    </location>
</feature>
<dbReference type="Proteomes" id="UP000233100">
    <property type="component" value="Chromosome 13"/>
</dbReference>
<evidence type="ECO:0000313" key="3">
    <source>
        <dbReference type="Proteomes" id="UP000233100"/>
    </source>
</evidence>
<reference evidence="2" key="3">
    <citation type="submission" date="2025-09" db="UniProtKB">
        <authorList>
            <consortium name="Ensembl"/>
        </authorList>
    </citation>
    <scope>IDENTIFICATION</scope>
</reference>